<dbReference type="SUPFAM" id="SSF50475">
    <property type="entry name" value="FMN-binding split barrel"/>
    <property type="match status" value="1"/>
</dbReference>
<gene>
    <name evidence="1" type="ORF">ILT43_07380</name>
</gene>
<dbReference type="InterPro" id="IPR012349">
    <property type="entry name" value="Split_barrel_FMN-bd"/>
</dbReference>
<organism evidence="1 2">
    <name type="scientific">Sphingomonas longa</name>
    <dbReference type="NCBI Taxonomy" id="2778730"/>
    <lineage>
        <taxon>Bacteria</taxon>
        <taxon>Pseudomonadati</taxon>
        <taxon>Pseudomonadota</taxon>
        <taxon>Alphaproteobacteria</taxon>
        <taxon>Sphingomonadales</taxon>
        <taxon>Sphingomonadaceae</taxon>
        <taxon>Sphingomonas</taxon>
    </lineage>
</organism>
<dbReference type="RefSeq" id="WP_204197480.1">
    <property type="nucleotide sequence ID" value="NZ_JAFEMC010000002.1"/>
</dbReference>
<name>A0ABS2D5J3_9SPHN</name>
<dbReference type="InterPro" id="IPR007396">
    <property type="entry name" value="TR_PAI2-type"/>
</dbReference>
<dbReference type="EMBL" id="JAFEMC010000002">
    <property type="protein sequence ID" value="MBM6576188.1"/>
    <property type="molecule type" value="Genomic_DNA"/>
</dbReference>
<dbReference type="Pfam" id="PF04299">
    <property type="entry name" value="FMN_bind_2"/>
    <property type="match status" value="1"/>
</dbReference>
<dbReference type="Proteomes" id="UP000763641">
    <property type="component" value="Unassembled WGS sequence"/>
</dbReference>
<protein>
    <submittedName>
        <fullName evidence="1">FMN-binding negative transcriptional regulator</fullName>
    </submittedName>
</protein>
<sequence length="181" mass="19718">MAEIGFAAVFVAGDLPCMVHAPVTRHGERLRFHVARANRVSDRLDGTRVLASVTGPDSYISPNWYAAPLDQVPTWNYEAIEIEGSCTRLDEAALIEQLDVLALTHEALVNPRAPWARSKMDPTLFTRMLGGICGFELAIDDIRSTCKLSQNKSAADRAGVIAGLRNAGKIDLANMMNAQPQ</sequence>
<accession>A0ABS2D5J3</accession>
<evidence type="ECO:0000313" key="1">
    <source>
        <dbReference type="EMBL" id="MBM6576188.1"/>
    </source>
</evidence>
<evidence type="ECO:0000313" key="2">
    <source>
        <dbReference type="Proteomes" id="UP000763641"/>
    </source>
</evidence>
<comment type="caution">
    <text evidence="1">The sequence shown here is derived from an EMBL/GenBank/DDBJ whole genome shotgun (WGS) entry which is preliminary data.</text>
</comment>
<dbReference type="PIRSF" id="PIRSF010372">
    <property type="entry name" value="PaiB"/>
    <property type="match status" value="1"/>
</dbReference>
<dbReference type="PANTHER" id="PTHR35802:SF1">
    <property type="entry name" value="PROTEASE SYNTHASE AND SPORULATION PROTEIN PAI 2"/>
    <property type="match status" value="1"/>
</dbReference>
<dbReference type="Gene3D" id="2.30.110.10">
    <property type="entry name" value="Electron Transport, Fmn-binding Protein, Chain A"/>
    <property type="match status" value="1"/>
</dbReference>
<proteinExistence type="predicted"/>
<reference evidence="1 2" key="1">
    <citation type="submission" date="2020-12" db="EMBL/GenBank/DDBJ databases">
        <title>Sphingomonas sp.</title>
        <authorList>
            <person name="Kim M.K."/>
        </authorList>
    </citation>
    <scope>NUCLEOTIDE SEQUENCE [LARGE SCALE GENOMIC DNA]</scope>
    <source>
        <strain evidence="1 2">BT552</strain>
    </source>
</reference>
<keyword evidence="2" id="KW-1185">Reference proteome</keyword>
<dbReference type="PANTHER" id="PTHR35802">
    <property type="entry name" value="PROTEASE SYNTHASE AND SPORULATION PROTEIN PAI 2"/>
    <property type="match status" value="1"/>
</dbReference>